<dbReference type="SUPFAM" id="SSF51120">
    <property type="entry name" value="beta-Roll"/>
    <property type="match status" value="1"/>
</dbReference>
<evidence type="ECO:0000313" key="8">
    <source>
        <dbReference type="Proteomes" id="UP000433101"/>
    </source>
</evidence>
<evidence type="ECO:0000256" key="2">
    <source>
        <dbReference type="ARBA" id="ARBA00022737"/>
    </source>
</evidence>
<dbReference type="SMART" id="SM00191">
    <property type="entry name" value="Int_alpha"/>
    <property type="match status" value="14"/>
</dbReference>
<feature type="compositionally biased region" description="Low complexity" evidence="5">
    <location>
        <begin position="113"/>
        <end position="124"/>
    </location>
</feature>
<dbReference type="GO" id="GO:0016020">
    <property type="term" value="C:membrane"/>
    <property type="evidence" value="ECO:0007669"/>
    <property type="project" value="InterPro"/>
</dbReference>
<organism evidence="7 8">
    <name type="scientific">Stappia sediminis</name>
    <dbReference type="NCBI Taxonomy" id="2692190"/>
    <lineage>
        <taxon>Bacteria</taxon>
        <taxon>Pseudomonadati</taxon>
        <taxon>Pseudomonadota</taxon>
        <taxon>Alphaproteobacteria</taxon>
        <taxon>Hyphomicrobiales</taxon>
        <taxon>Stappiaceae</taxon>
        <taxon>Stappia</taxon>
    </lineage>
</organism>
<accession>A0A7X3LYN0</accession>
<name>A0A7X3LYN0_9HYPH</name>
<keyword evidence="2" id="KW-0677">Repeat</keyword>
<dbReference type="InterPro" id="IPR028994">
    <property type="entry name" value="Integrin_alpha_N"/>
</dbReference>
<gene>
    <name evidence="7" type="ORF">GR183_21600</name>
</gene>
<dbReference type="Proteomes" id="UP000433101">
    <property type="component" value="Unassembled WGS sequence"/>
</dbReference>
<dbReference type="NCBIfam" id="NF012211">
    <property type="entry name" value="tand_rpt_95"/>
    <property type="match status" value="1"/>
</dbReference>
<dbReference type="InterPro" id="IPR015919">
    <property type="entry name" value="Cadherin-like_sf"/>
</dbReference>
<dbReference type="SUPFAM" id="SSF69318">
    <property type="entry name" value="Integrin alpha N-terminal domain"/>
    <property type="match status" value="4"/>
</dbReference>
<dbReference type="InterPro" id="IPR040853">
    <property type="entry name" value="RapA2_cadherin-like"/>
</dbReference>
<dbReference type="Pfam" id="PF01839">
    <property type="entry name" value="FG-GAP"/>
    <property type="match status" value="14"/>
</dbReference>
<keyword evidence="1" id="KW-0732">Signal</keyword>
<dbReference type="Pfam" id="PF17803">
    <property type="entry name" value="Cadherin_4"/>
    <property type="match status" value="7"/>
</dbReference>
<evidence type="ECO:0000313" key="7">
    <source>
        <dbReference type="EMBL" id="MXN67508.1"/>
    </source>
</evidence>
<dbReference type="SUPFAM" id="SSF49313">
    <property type="entry name" value="Cadherin-like"/>
    <property type="match status" value="1"/>
</dbReference>
<keyword evidence="8" id="KW-1185">Reference proteome</keyword>
<dbReference type="PROSITE" id="PS51470">
    <property type="entry name" value="FG_GAP"/>
    <property type="match status" value="6"/>
</dbReference>
<dbReference type="PANTHER" id="PTHR23221">
    <property type="entry name" value="GLYCOSYLPHOSPHATIDYLINOSITOL PHOSPHOLIPASE D"/>
    <property type="match status" value="1"/>
</dbReference>
<dbReference type="Gene3D" id="2.130.10.130">
    <property type="entry name" value="Integrin alpha, N-terminal"/>
    <property type="match status" value="7"/>
</dbReference>
<dbReference type="GO" id="GO:0007156">
    <property type="term" value="P:homophilic cell adhesion via plasma membrane adhesion molecules"/>
    <property type="evidence" value="ECO:0007669"/>
    <property type="project" value="InterPro"/>
</dbReference>
<reference evidence="7 8" key="1">
    <citation type="submission" date="2019-12" db="EMBL/GenBank/DDBJ databases">
        <authorList>
            <person name="Li M."/>
        </authorList>
    </citation>
    <scope>NUCLEOTIDE SEQUENCE [LARGE SCALE GENOMIC DNA]</scope>
    <source>
        <strain evidence="7 8">GBMRC 2046</strain>
    </source>
</reference>
<dbReference type="InterPro" id="IPR013783">
    <property type="entry name" value="Ig-like_fold"/>
</dbReference>
<dbReference type="NCBIfam" id="TIGR01965">
    <property type="entry name" value="VCBS_repeat"/>
    <property type="match status" value="6"/>
</dbReference>
<dbReference type="InterPro" id="IPR013519">
    <property type="entry name" value="Int_alpha_beta-p"/>
</dbReference>
<feature type="compositionally biased region" description="Low complexity" evidence="5">
    <location>
        <begin position="131"/>
        <end position="141"/>
    </location>
</feature>
<dbReference type="InterPro" id="IPR018511">
    <property type="entry name" value="Hemolysin-typ_Ca-bd_CS"/>
</dbReference>
<dbReference type="InterPro" id="IPR013517">
    <property type="entry name" value="FG-GAP"/>
</dbReference>
<dbReference type="PANTHER" id="PTHR23221:SF7">
    <property type="entry name" value="PHOSPHATIDYLINOSITOL-GLYCAN-SPECIFIC PHOSPHOLIPASE D"/>
    <property type="match status" value="1"/>
</dbReference>
<feature type="domain" description="Cadherin" evidence="6">
    <location>
        <begin position="976"/>
        <end position="1088"/>
    </location>
</feature>
<dbReference type="InterPro" id="IPR002126">
    <property type="entry name" value="Cadherin-like_dom"/>
</dbReference>
<evidence type="ECO:0000256" key="4">
    <source>
        <dbReference type="ARBA" id="ARBA00023180"/>
    </source>
</evidence>
<dbReference type="PROSITE" id="PS50268">
    <property type="entry name" value="CADHERIN_2"/>
    <property type="match status" value="1"/>
</dbReference>
<dbReference type="CDD" id="cd11304">
    <property type="entry name" value="Cadherin_repeat"/>
    <property type="match status" value="1"/>
</dbReference>
<keyword evidence="3" id="KW-0378">Hydrolase</keyword>
<evidence type="ECO:0000256" key="1">
    <source>
        <dbReference type="ARBA" id="ARBA00022729"/>
    </source>
</evidence>
<feature type="compositionally biased region" description="Basic and acidic residues" evidence="5">
    <location>
        <begin position="192"/>
        <end position="201"/>
    </location>
</feature>
<feature type="compositionally biased region" description="Pro residues" evidence="5">
    <location>
        <begin position="225"/>
        <end position="236"/>
    </location>
</feature>
<dbReference type="Gene3D" id="2.60.40.60">
    <property type="entry name" value="Cadherins"/>
    <property type="match status" value="1"/>
</dbReference>
<feature type="compositionally biased region" description="Low complexity" evidence="5">
    <location>
        <begin position="182"/>
        <end position="191"/>
    </location>
</feature>
<dbReference type="InterPro" id="IPR011049">
    <property type="entry name" value="Serralysin-like_metalloprot_C"/>
</dbReference>
<dbReference type="EMBL" id="WUMV01000015">
    <property type="protein sequence ID" value="MXN67508.1"/>
    <property type="molecule type" value="Genomic_DNA"/>
</dbReference>
<dbReference type="GO" id="GO:0005509">
    <property type="term" value="F:calcium ion binding"/>
    <property type="evidence" value="ECO:0007669"/>
    <property type="project" value="InterPro"/>
</dbReference>
<evidence type="ECO:0000256" key="5">
    <source>
        <dbReference type="SAM" id="MobiDB-lite"/>
    </source>
</evidence>
<dbReference type="InterPro" id="IPR010221">
    <property type="entry name" value="VCBS_dom"/>
</dbReference>
<evidence type="ECO:0000259" key="6">
    <source>
        <dbReference type="PROSITE" id="PS50268"/>
    </source>
</evidence>
<comment type="caution">
    <text evidence="7">The sequence shown here is derived from an EMBL/GenBank/DDBJ whole genome shotgun (WGS) entry which is preliminary data.</text>
</comment>
<keyword evidence="4" id="KW-0325">Glycoprotein</keyword>
<dbReference type="Gene3D" id="2.60.40.10">
    <property type="entry name" value="Immunoglobulins"/>
    <property type="match status" value="4"/>
</dbReference>
<evidence type="ECO:0000256" key="3">
    <source>
        <dbReference type="ARBA" id="ARBA00022801"/>
    </source>
</evidence>
<feature type="region of interest" description="Disordered" evidence="5">
    <location>
        <begin position="91"/>
        <end position="241"/>
    </location>
</feature>
<protein>
    <submittedName>
        <fullName evidence="7">Tandem-95 repeat protein</fullName>
    </submittedName>
</protein>
<proteinExistence type="predicted"/>
<sequence>MAIAKVTGRDGGVREIETVEQETVVRVVDGEKVEITEAEVVEQTSEGDDLVLVLDDGKVVRVEGFFTEGGGDGAEVSFNGETFAASQEFRDSLLNGDGGGDGDDASQDGGGSDPADAARPAGNGDNDGDEASGAASSTDGGADAGEGEGGDEGLAQDGGETEGAGENGPSDDGSPDGGVSGDGSDSGYSRDGGFDDGRELSEPSGNGPVSSPSPEPEPVATRPVTTPPPASAPPVDPNDAPAAEADLADAVEDGEGNVSGNVLSNDSDADTSDALAVSRAAAGDALDEAADAVSADSPATLTGTYGTLTLNADGSYSYVADQEAAQSLAEGQEVTDVFTYEVSDGNGGTHVAPLAVTVTGANDAPVAVADTAAIAEDAPAATGNVLTNDSDVDASDVLSVTGAALAGPRAAIADVSEGTPGVITGIYGTLTLNADGSYSYVADQAAAQALAVDETAEDIFSYEVSDGNGGTDTATLTVTVTGANDAPVAVADTAAASEDDLEGTGGIVLSNDSDADTSDALAVSRAAAGDALGGASETVSADTPATLTGTYGTLTLNADGSYSYVADQAASQTIAADETVEDVFIYEVSDGNGGTDIATLTVTVTGTNDGPVASADVAAIAEDAPAVDGNVLSNDTDADASDALSVTGVALAGPRAGVAEVGEETPGVVTGIYGTLTLNADGSYSYIADQGAAQALAVDETVEDIFSYDISDGNGGTDTATLTVTVTGTNDAPVAVADTAAIVEDVPAMDGNVLDNDVDMDASDVLAVARAAAGDTLGATPATVGDSPAVLTGTYGTLTLNAGGSYSYVADQAAAQALGVEEAEDDVFIYEVSDGNGGTDIATLTVTVTGANDGPVAVADVAAISEDAAPTTGNVLDNDSDVDASDVLTVTVAAGANEPEAVPAGAPAAIAGAHGTLTLSADGSYSYAVDQDAAQDLAVGETREDVFTYEVSDGNGGTDMATLTVTVTGTNDAPEITSAATASVHEGATAVTTVTASDIDASDTATFSITGGADAALFSIDETTGELNFIAAPDFEAPQDSEMGDGGEGEQDNVYEVEITVTDGSGVTDAQAISVTVNDIIADGAFVFSEFDGSNGFVLNGIAVNDQTGFAVSLAGDVNGDGFDDVIIGARYASPNGYISAGETYVVFGGADISEGLDAFDLSRLAAGDGSEGFVLNGTYFNDQSGWSVSTAGDVNGDGIDDLIIGARRADVNGNSDAGESYVVFGGQSFGATFELSSLAMGDGSAGFVLNGIDQDDESGFSVSSAGDVNGDGIDDLIVGAPGVDGNIITTDIGTTYVVFGGQAFGAEFALSSLAGGDGSTGFALNGFVAIGNSGRSVSSAGDVNGDGIDDLIVGALNGDPSGDNSGETYVVFGGPDITSGTGTFALSSLASGVGTNGFVLNGAMTGSNSGWSVSSAGDVNGDGIDDLIIGARYADPNGNNQAGESYIVFGGAGIGTGGSFELSSLDGTNGFVLNGVNAGDESGYSVSSAGDVNGDGVDDLIIGARFADPNNVSDAGRSYVVFGGQDFAALAVDGEIDLSSIGQPDGLAGFVLSGIDPYDQSGSVSSAGDVNGDGFDDLIVGAVRADPDDTNLAGEAYVVFGGDFSGGVTVGGDGRDSLMATGGNTAGDQLVGGLDDDLLLGDGGADVLSGGAGDDWLVIGDANFLRVDGGSGSDRLSFDAAIDLDLTQIANTRLESIETIDLGVGTNDSTLTLNAEDVFDINGTVDNVLIVRGNADDTLNLRNLASDHPLARGAWVEGATANGVTSYEFTVGGEVRATVNVSDTVTVNADPAPLVAPPDLVDLDGTNGFVLRGVVAGDYAGSTVSSAGDVNGDGIDDVIIGAYRAYPNGTDSGASYVVFGGQAFADGFELSSLENGTGISGFVVNGAGSDNRFGISVSSAGDLNGDGVDDLIIGANRADPENPDMTTRGNAGQTYVIFGGPDISGGAGAFSLSSLDGTNGFILNGVAADDLSGRSVSSAGDVNGDGIDDLIIATDNADPQNPDMTARNSAGQTYVVFGGSEIGNTGIFELSSLDGTNGFMLNGVLSGDRSGSSASSAGDVNGDGIDDLIIGAGQADPNGTSSGASYVVFGGLDITGGTGTFELSDLDGTNGFVLNGVDASDFSGQSVSSAGDVNGDGIDDLIIGARQADPENPDMTIRSGAGESYVVFGGPGIGSGGSFELSSLNGANGFVLNGVAANDRSGVSVSSAGDVNGDGVDDLIIGASQADPNGDRSGESYVVFGGLDITGGTGTFELSDIDGTNGFVLNGVDESDFSGQSVSSAGDVNGDGFDDLIIGAFNANPTGDAATGAGYVVFGGDFSGGVTVGTDGADTLMATGGNTAGDQLVGGLGNDTLVGDGGADVLSGGAGDDTLAISDANFVRVDGGGGSDTLRFDAAIDLDLTGLSNNSIDSIETIDLTQDGGNSTLTLNAEDVFDLNDTEGNVLDVLGNVGDTVNFAALDGGHPNAGGTWEVGASSGGSTAYEYTVGGDVLATVIVDDTVNLSGINAG</sequence>
<dbReference type="RefSeq" id="WP_160777760.1">
    <property type="nucleotide sequence ID" value="NZ_WUMV01000015.1"/>
</dbReference>
<dbReference type="GO" id="GO:0016787">
    <property type="term" value="F:hydrolase activity"/>
    <property type="evidence" value="ECO:0007669"/>
    <property type="project" value="UniProtKB-KW"/>
</dbReference>
<dbReference type="PROSITE" id="PS00330">
    <property type="entry name" value="HEMOLYSIN_CALCIUM"/>
    <property type="match status" value="2"/>
</dbReference>